<dbReference type="AlphaFoldDB" id="A0AAD5Q743"/>
<dbReference type="GO" id="GO:0000350">
    <property type="term" value="P:generation of catalytic spliceosome for second transesterification step"/>
    <property type="evidence" value="ECO:0007669"/>
    <property type="project" value="InterPro"/>
</dbReference>
<dbReference type="Gene3D" id="3.40.50.2000">
    <property type="entry name" value="Glycogen Phosphorylase B"/>
    <property type="match status" value="1"/>
</dbReference>
<dbReference type="GO" id="GO:0016758">
    <property type="term" value="F:hexosyltransferase activity"/>
    <property type="evidence" value="ECO:0007669"/>
    <property type="project" value="InterPro"/>
</dbReference>
<dbReference type="InterPro" id="IPR037200">
    <property type="entry name" value="Isy1_sf"/>
</dbReference>
<dbReference type="Gene3D" id="1.10.287.660">
    <property type="entry name" value="Helix hairpin bin"/>
    <property type="match status" value="1"/>
</dbReference>
<dbReference type="SUPFAM" id="SSF140102">
    <property type="entry name" value="ISY1 domain-like"/>
    <property type="match status" value="1"/>
</dbReference>
<evidence type="ECO:0000256" key="4">
    <source>
        <dbReference type="SAM" id="MobiDB-lite"/>
    </source>
</evidence>
<comment type="subcellular location">
    <subcellularLocation>
        <location evidence="1">Nucleus</location>
    </subcellularLocation>
</comment>
<dbReference type="Pfam" id="PF06246">
    <property type="entry name" value="Isy1"/>
    <property type="match status" value="1"/>
</dbReference>
<keyword evidence="3" id="KW-0539">Nucleus</keyword>
<gene>
    <name evidence="6" type="ORF">P43SY_004049</name>
</gene>
<feature type="domain" description="Glycosyl transferase family 28 C-terminal" evidence="5">
    <location>
        <begin position="3"/>
        <end position="156"/>
    </location>
</feature>
<dbReference type="FunFam" id="1.10.287.660:FF:000001">
    <property type="entry name" value="pre-mRNA-splicing factor ISY1 homolog"/>
    <property type="match status" value="1"/>
</dbReference>
<evidence type="ECO:0000313" key="6">
    <source>
        <dbReference type="EMBL" id="KAJ0394747.1"/>
    </source>
</evidence>
<keyword evidence="7" id="KW-1185">Reference proteome</keyword>
<evidence type="ECO:0000259" key="5">
    <source>
        <dbReference type="Pfam" id="PF04101"/>
    </source>
</evidence>
<name>A0AAD5Q743_PYTIN</name>
<dbReference type="PANTHER" id="PTHR13021">
    <property type="entry name" value="PRE-MRNA-SPLICING FACTOR ISY1"/>
    <property type="match status" value="1"/>
</dbReference>
<dbReference type="Proteomes" id="UP001209570">
    <property type="component" value="Unassembled WGS sequence"/>
</dbReference>
<dbReference type="InterPro" id="IPR007235">
    <property type="entry name" value="Glyco_trans_28_C"/>
</dbReference>
<reference evidence="6" key="1">
    <citation type="submission" date="2021-12" db="EMBL/GenBank/DDBJ databases">
        <title>Prjna785345.</title>
        <authorList>
            <person name="Rujirawat T."/>
            <person name="Krajaejun T."/>
        </authorList>
    </citation>
    <scope>NUCLEOTIDE SEQUENCE</scope>
    <source>
        <strain evidence="6">Pi057C3</strain>
    </source>
</reference>
<dbReference type="GO" id="GO:0005634">
    <property type="term" value="C:nucleus"/>
    <property type="evidence" value="ECO:0007669"/>
    <property type="project" value="UniProtKB-SubCell"/>
</dbReference>
<evidence type="ECO:0000256" key="2">
    <source>
        <dbReference type="ARBA" id="ARBA00007002"/>
    </source>
</evidence>
<dbReference type="Pfam" id="PF04101">
    <property type="entry name" value="Glyco_tran_28_C"/>
    <property type="match status" value="1"/>
</dbReference>
<dbReference type="InterPro" id="IPR009360">
    <property type="entry name" value="Isy1"/>
</dbReference>
<evidence type="ECO:0000313" key="7">
    <source>
        <dbReference type="Proteomes" id="UP001209570"/>
    </source>
</evidence>
<proteinExistence type="inferred from homology"/>
<protein>
    <recommendedName>
        <fullName evidence="5">Glycosyl transferase family 28 C-terminal domain-containing protein</fullName>
    </recommendedName>
</protein>
<organism evidence="6 7">
    <name type="scientific">Pythium insidiosum</name>
    <name type="common">Pythiosis disease agent</name>
    <dbReference type="NCBI Taxonomy" id="114742"/>
    <lineage>
        <taxon>Eukaryota</taxon>
        <taxon>Sar</taxon>
        <taxon>Stramenopiles</taxon>
        <taxon>Oomycota</taxon>
        <taxon>Peronosporomycetes</taxon>
        <taxon>Pythiales</taxon>
        <taxon>Pythiaceae</taxon>
        <taxon>Pythium</taxon>
    </lineage>
</organism>
<dbReference type="EMBL" id="JAKCXM010000387">
    <property type="protein sequence ID" value="KAJ0394747.1"/>
    <property type="molecule type" value="Genomic_DNA"/>
</dbReference>
<feature type="compositionally biased region" description="Acidic residues" evidence="4">
    <location>
        <begin position="318"/>
        <end position="330"/>
    </location>
</feature>
<sequence length="365" mass="41308">MKVFVTVGTTKFDALIQTLDSEACMRVLHARGATTVRMQIGHGEHVPSSSLAAVPGLKIEHYRHDPQYKRDVEQADLIISHAGAGSIMDALSARKKLLVVVNTALMDNHQTELAEAMAEQRYCVQTTCEGLLDALQHADFESLQSYPEPDEDAFPALIDQVVRRPYLASECDSLKDAERWRRQIIREISKKVSDIQNAGLGEHVIRDLNDEINKRIREKYHWEKRIAELGGPDYTRSQPPAYDADGVAAAQTGGGYKYFGAAKNLPGVRELFETEEYVPKRRSRDDMLKHIEPDYYGLRDEDEDPSLHIEPDYYGLRDEDEDPSLVEEEREAERRLQAQANEEWDRAQKERDAQLAALGVSASSK</sequence>
<comment type="similarity">
    <text evidence="2">Belongs to the ISY1 family.</text>
</comment>
<comment type="caution">
    <text evidence="6">The sequence shown here is derived from an EMBL/GenBank/DDBJ whole genome shotgun (WGS) entry which is preliminary data.</text>
</comment>
<accession>A0AAD5Q743</accession>
<dbReference type="SUPFAM" id="SSF53756">
    <property type="entry name" value="UDP-Glycosyltransferase/glycogen phosphorylase"/>
    <property type="match status" value="1"/>
</dbReference>
<feature type="region of interest" description="Disordered" evidence="4">
    <location>
        <begin position="312"/>
        <end position="349"/>
    </location>
</feature>
<dbReference type="InterPro" id="IPR029012">
    <property type="entry name" value="Helix_hairpin_bin_sf"/>
</dbReference>
<evidence type="ECO:0000256" key="3">
    <source>
        <dbReference type="ARBA" id="ARBA00023242"/>
    </source>
</evidence>
<evidence type="ECO:0000256" key="1">
    <source>
        <dbReference type="ARBA" id="ARBA00004123"/>
    </source>
</evidence>